<gene>
    <name evidence="6" type="primary">pdxH</name>
    <name evidence="10" type="ORF">ID47_09455</name>
</gene>
<dbReference type="eggNOG" id="COG0259">
    <property type="taxonomic scope" value="Bacteria"/>
</dbReference>
<organism evidence="10 11">
    <name type="scientific">Candidatus Odyssella acanthamoebae</name>
    <dbReference type="NCBI Taxonomy" id="91604"/>
    <lineage>
        <taxon>Bacteria</taxon>
        <taxon>Pseudomonadati</taxon>
        <taxon>Pseudomonadota</taxon>
        <taxon>Alphaproteobacteria</taxon>
        <taxon>Holosporales</taxon>
        <taxon>Candidatus Paracaedibacteraceae</taxon>
        <taxon>Candidatus Odyssella</taxon>
    </lineage>
</organism>
<evidence type="ECO:0000313" key="11">
    <source>
        <dbReference type="Proteomes" id="UP000028926"/>
    </source>
</evidence>
<comment type="pathway">
    <text evidence="6">Cofactor metabolism; pyridoxal 5'-phosphate salvage; pyridoxal 5'-phosphate from pyridoxamine 5'-phosphate: step 1/1.</text>
</comment>
<feature type="binding site" evidence="6">
    <location>
        <position position="112"/>
    </location>
    <ligand>
        <name>substrate</name>
    </ligand>
</feature>
<keyword evidence="11" id="KW-1185">Reference proteome</keyword>
<dbReference type="STRING" id="91604.ID47_09455"/>
<feature type="binding site" evidence="6 7">
    <location>
        <position position="90"/>
    </location>
    <ligand>
        <name>FMN</name>
        <dbReference type="ChEBI" id="CHEBI:58210"/>
    </ligand>
</feature>
<evidence type="ECO:0000259" key="9">
    <source>
        <dbReference type="Pfam" id="PF10590"/>
    </source>
</evidence>
<dbReference type="InterPro" id="IPR019576">
    <property type="entry name" value="Pyridoxamine_oxidase_dimer_C"/>
</dbReference>
<dbReference type="KEGG" id="paca:ID47_09455"/>
<comment type="subunit">
    <text evidence="6">Homodimer.</text>
</comment>
<proteinExistence type="inferred from homology"/>
<feature type="binding site" evidence="6">
    <location>
        <position position="51"/>
    </location>
    <ligand>
        <name>substrate</name>
    </ligand>
</feature>
<evidence type="ECO:0000313" key="10">
    <source>
        <dbReference type="EMBL" id="AIK96909.1"/>
    </source>
</evidence>
<feature type="binding site" evidence="6 7">
    <location>
        <position position="67"/>
    </location>
    <ligand>
        <name>FMN</name>
        <dbReference type="ChEBI" id="CHEBI:58210"/>
    </ligand>
</feature>
<dbReference type="EMBL" id="CP008941">
    <property type="protein sequence ID" value="AIK96909.1"/>
    <property type="molecule type" value="Genomic_DNA"/>
</dbReference>
<dbReference type="Proteomes" id="UP000028926">
    <property type="component" value="Chromosome"/>
</dbReference>
<dbReference type="Pfam" id="PF10590">
    <property type="entry name" value="PNP_phzG_C"/>
    <property type="match status" value="1"/>
</dbReference>
<feature type="binding site" evidence="6 7">
    <location>
        <begin position="125"/>
        <end position="126"/>
    </location>
    <ligand>
        <name>FMN</name>
        <dbReference type="ChEBI" id="CHEBI:58210"/>
    </ligand>
</feature>
<dbReference type="PIRSF" id="PIRSF000190">
    <property type="entry name" value="Pyd_amn-ph_oxd"/>
    <property type="match status" value="1"/>
</dbReference>
<feature type="binding site" evidence="6">
    <location>
        <position position="108"/>
    </location>
    <ligand>
        <name>substrate</name>
    </ligand>
</feature>
<dbReference type="SUPFAM" id="SSF50475">
    <property type="entry name" value="FMN-binding split barrel"/>
    <property type="match status" value="1"/>
</dbReference>
<dbReference type="AlphaFoldDB" id="A0A077AY20"/>
<feature type="binding site" evidence="6 7">
    <location>
        <begin position="46"/>
        <end position="51"/>
    </location>
    <ligand>
        <name>FMN</name>
        <dbReference type="ChEBI" id="CHEBI:58210"/>
    </ligand>
</feature>
<keyword evidence="2 6" id="KW-0285">Flavoprotein</keyword>
<dbReference type="OrthoDB" id="9780392at2"/>
<dbReference type="NCBIfam" id="NF004231">
    <property type="entry name" value="PRK05679.1"/>
    <property type="match status" value="1"/>
</dbReference>
<dbReference type="InterPro" id="IPR012349">
    <property type="entry name" value="Split_barrel_FMN-bd"/>
</dbReference>
<feature type="binding site" evidence="6">
    <location>
        <position position="116"/>
    </location>
    <ligand>
        <name>substrate</name>
    </ligand>
</feature>
<dbReference type="InterPro" id="IPR019740">
    <property type="entry name" value="Pyridox_Oxase_CS"/>
</dbReference>
<dbReference type="RefSeq" id="WP_038465719.1">
    <property type="nucleotide sequence ID" value="NZ_CP008941.1"/>
</dbReference>
<dbReference type="PROSITE" id="PS01064">
    <property type="entry name" value="PYRIDOX_OXIDASE"/>
    <property type="match status" value="1"/>
</dbReference>
<accession>A0A077AY20</accession>
<feature type="binding site" evidence="6">
    <location>
        <begin position="176"/>
        <end position="178"/>
    </location>
    <ligand>
        <name>substrate</name>
    </ligand>
</feature>
<evidence type="ECO:0000256" key="2">
    <source>
        <dbReference type="ARBA" id="ARBA00022630"/>
    </source>
</evidence>
<dbReference type="Gene3D" id="2.30.110.10">
    <property type="entry name" value="Electron Transport, Fmn-binding Protein, Chain A"/>
    <property type="match status" value="1"/>
</dbReference>
<evidence type="ECO:0000259" key="8">
    <source>
        <dbReference type="Pfam" id="PF01243"/>
    </source>
</evidence>
<feature type="binding site" evidence="6 7">
    <location>
        <position position="68"/>
    </location>
    <ligand>
        <name>FMN</name>
        <dbReference type="ChEBI" id="CHEBI:58210"/>
    </ligand>
</feature>
<evidence type="ECO:0000256" key="6">
    <source>
        <dbReference type="HAMAP-Rule" id="MF_01629"/>
    </source>
</evidence>
<evidence type="ECO:0000256" key="1">
    <source>
        <dbReference type="ARBA" id="ARBA00007301"/>
    </source>
</evidence>
<evidence type="ECO:0000256" key="4">
    <source>
        <dbReference type="ARBA" id="ARBA00023002"/>
    </source>
</evidence>
<name>A0A077AY20_9PROT</name>
<dbReference type="GO" id="GO:0010181">
    <property type="term" value="F:FMN binding"/>
    <property type="evidence" value="ECO:0007669"/>
    <property type="project" value="UniProtKB-UniRule"/>
</dbReference>
<evidence type="ECO:0000256" key="7">
    <source>
        <dbReference type="PIRSR" id="PIRSR000190-2"/>
    </source>
</evidence>
<dbReference type="InterPro" id="IPR000659">
    <property type="entry name" value="Pyridox_Oxase"/>
</dbReference>
<dbReference type="UniPathway" id="UPA01068">
    <property type="reaction ID" value="UER00304"/>
</dbReference>
<dbReference type="EC" id="1.4.3.5" evidence="6"/>
<comment type="function">
    <text evidence="6">Catalyzes the oxidation of either pyridoxine 5'-phosphate (PNP) or pyridoxamine 5'-phosphate (PMP) into pyridoxal 5'-phosphate (PLP).</text>
</comment>
<keyword evidence="5 6" id="KW-0664">Pyridoxine biosynthesis</keyword>
<dbReference type="PANTHER" id="PTHR10851:SF0">
    <property type="entry name" value="PYRIDOXINE-5'-PHOSPHATE OXIDASE"/>
    <property type="match status" value="1"/>
</dbReference>
<protein>
    <recommendedName>
        <fullName evidence="6">Pyridoxine/pyridoxamine 5'-phosphate oxidase</fullName>
        <ecNumber evidence="6">1.4.3.5</ecNumber>
    </recommendedName>
    <alternativeName>
        <fullName evidence="6">PNP/PMP oxidase</fullName>
        <shortName evidence="6">PNPOx</shortName>
    </alternativeName>
    <alternativeName>
        <fullName evidence="6">Pyridoxal 5'-phosphate synthase</fullName>
    </alternativeName>
</protein>
<dbReference type="InterPro" id="IPR011576">
    <property type="entry name" value="Pyridox_Oxase_N"/>
</dbReference>
<comment type="cofactor">
    <cofactor evidence="6 7">
        <name>FMN</name>
        <dbReference type="ChEBI" id="CHEBI:58210"/>
    </cofactor>
    <text evidence="6 7">Binds 1 FMN per subunit.</text>
</comment>
<dbReference type="HOGENOM" id="CLU_032263_2_3_5"/>
<feature type="binding site" evidence="6 7">
    <location>
        <position position="170"/>
    </location>
    <ligand>
        <name>FMN</name>
        <dbReference type="ChEBI" id="CHEBI:58210"/>
    </ligand>
</feature>
<keyword evidence="4 6" id="KW-0560">Oxidoreductase</keyword>
<evidence type="ECO:0000256" key="5">
    <source>
        <dbReference type="ARBA" id="ARBA00023096"/>
    </source>
</evidence>
<feature type="binding site" evidence="6 7">
    <location>
        <begin position="61"/>
        <end position="62"/>
    </location>
    <ligand>
        <name>FMN</name>
        <dbReference type="ChEBI" id="CHEBI:58210"/>
    </ligand>
</feature>
<feature type="domain" description="Pyridoxamine 5'-phosphate oxidase N-terminal" evidence="8">
    <location>
        <begin position="21"/>
        <end position="136"/>
    </location>
</feature>
<feature type="binding site" evidence="6 7">
    <location>
        <position position="180"/>
    </location>
    <ligand>
        <name>FMN</name>
        <dbReference type="ChEBI" id="CHEBI:58210"/>
    </ligand>
</feature>
<evidence type="ECO:0000256" key="3">
    <source>
        <dbReference type="ARBA" id="ARBA00022643"/>
    </source>
</evidence>
<dbReference type="GO" id="GO:0008615">
    <property type="term" value="P:pyridoxine biosynthetic process"/>
    <property type="evidence" value="ECO:0007669"/>
    <property type="project" value="UniProtKB-UniRule"/>
</dbReference>
<dbReference type="GO" id="GO:0004733">
    <property type="term" value="F:pyridoxamine phosphate oxidase activity"/>
    <property type="evidence" value="ECO:0007669"/>
    <property type="project" value="UniProtKB-UniRule"/>
</dbReference>
<keyword evidence="3 6" id="KW-0288">FMN</keyword>
<comment type="catalytic activity">
    <reaction evidence="6">
        <text>pyridoxine 5'-phosphate + O2 = pyridoxal 5'-phosphate + H2O2</text>
        <dbReference type="Rhea" id="RHEA:15149"/>
        <dbReference type="ChEBI" id="CHEBI:15379"/>
        <dbReference type="ChEBI" id="CHEBI:16240"/>
        <dbReference type="ChEBI" id="CHEBI:58589"/>
        <dbReference type="ChEBI" id="CHEBI:597326"/>
        <dbReference type="EC" id="1.4.3.5"/>
    </reaction>
</comment>
<dbReference type="HAMAP" id="MF_01629">
    <property type="entry name" value="PdxH"/>
    <property type="match status" value="1"/>
</dbReference>
<dbReference type="Pfam" id="PF01243">
    <property type="entry name" value="PNPOx_N"/>
    <property type="match status" value="1"/>
</dbReference>
<comment type="catalytic activity">
    <reaction evidence="6">
        <text>pyridoxamine 5'-phosphate + O2 + H2O = pyridoxal 5'-phosphate + H2O2 + NH4(+)</text>
        <dbReference type="Rhea" id="RHEA:15817"/>
        <dbReference type="ChEBI" id="CHEBI:15377"/>
        <dbReference type="ChEBI" id="CHEBI:15379"/>
        <dbReference type="ChEBI" id="CHEBI:16240"/>
        <dbReference type="ChEBI" id="CHEBI:28938"/>
        <dbReference type="ChEBI" id="CHEBI:58451"/>
        <dbReference type="ChEBI" id="CHEBI:597326"/>
        <dbReference type="EC" id="1.4.3.5"/>
    </reaction>
</comment>
<feature type="domain" description="Pyridoxine 5'-phosphate oxidase dimerisation C-terminal" evidence="9">
    <location>
        <begin position="157"/>
        <end position="197"/>
    </location>
</feature>
<comment type="pathway">
    <text evidence="6">Cofactor metabolism; pyridoxal 5'-phosphate salvage; pyridoxal 5'-phosphate from pyridoxine 5'-phosphate: step 1/1.</text>
</comment>
<comment type="similarity">
    <text evidence="1 6">Belongs to the pyridoxamine 5'-phosphate oxidase family.</text>
</comment>
<dbReference type="NCBIfam" id="TIGR00558">
    <property type="entry name" value="pdxH"/>
    <property type="match status" value="1"/>
</dbReference>
<dbReference type="PANTHER" id="PTHR10851">
    <property type="entry name" value="PYRIDOXINE-5-PHOSPHATE OXIDASE"/>
    <property type="match status" value="1"/>
</dbReference>
<sequence>MDIINPPQDPISLFNDWFQQAGEKEINDPNVMALATADKEGRPSVRMVLLKGITDGNFVFFTNLDSRKGNDLKVNCHVALCFHWKSLRLQIRVEGVVEPVSDEEANTYFATRPVGSQIGAWASKQSRPLDDRSQLEEALAAYSLKFGDDNVPRPSHWSGFRVIPQEIEFWEEQPFRLHNRLVYTRNGSAWKTKMLYP</sequence>
<reference evidence="10 11" key="1">
    <citation type="submission" date="2014-07" db="EMBL/GenBank/DDBJ databases">
        <title>Comparative genomic insights into amoeba endosymbionts belonging to the families of Holosporaceae and Candidatus Midichloriaceae within Rickettsiales.</title>
        <authorList>
            <person name="Wang Z."/>
            <person name="Wu M."/>
        </authorList>
    </citation>
    <scope>NUCLEOTIDE SEQUENCE [LARGE SCALE GENOMIC DNA]</scope>
    <source>
        <strain evidence="10">PRA3</strain>
    </source>
</reference>